<protein>
    <submittedName>
        <fullName evidence="2">Uncharacterized protein</fullName>
    </submittedName>
</protein>
<evidence type="ECO:0000313" key="3">
    <source>
        <dbReference type="Proteomes" id="UP000612899"/>
    </source>
</evidence>
<dbReference type="EMBL" id="BONY01000005">
    <property type="protein sequence ID" value="GIH03105.1"/>
    <property type="molecule type" value="Genomic_DNA"/>
</dbReference>
<feature type="region of interest" description="Disordered" evidence="1">
    <location>
        <begin position="23"/>
        <end position="42"/>
    </location>
</feature>
<organism evidence="2 3">
    <name type="scientific">Rhizocola hellebori</name>
    <dbReference type="NCBI Taxonomy" id="1392758"/>
    <lineage>
        <taxon>Bacteria</taxon>
        <taxon>Bacillati</taxon>
        <taxon>Actinomycetota</taxon>
        <taxon>Actinomycetes</taxon>
        <taxon>Micromonosporales</taxon>
        <taxon>Micromonosporaceae</taxon>
        <taxon>Rhizocola</taxon>
    </lineage>
</organism>
<sequence length="135" mass="14109">MNCSSSSCSASGSEAAYKPRTIPSAISVTPTPKAPSTGAAAAHNRCIRSAGLGGVGQGRLRGDQLSDVQESLIHSRVTPCPGRGKGAHKMPTYLACRAFRGGAVSEQSPAPNTAMRHPGRLINPRRHLRRCHRAG</sequence>
<reference evidence="2" key="1">
    <citation type="submission" date="2021-01" db="EMBL/GenBank/DDBJ databases">
        <title>Whole genome shotgun sequence of Rhizocola hellebori NBRC 109834.</title>
        <authorList>
            <person name="Komaki H."/>
            <person name="Tamura T."/>
        </authorList>
    </citation>
    <scope>NUCLEOTIDE SEQUENCE</scope>
    <source>
        <strain evidence="2">NBRC 109834</strain>
    </source>
</reference>
<comment type="caution">
    <text evidence="2">The sequence shown here is derived from an EMBL/GenBank/DDBJ whole genome shotgun (WGS) entry which is preliminary data.</text>
</comment>
<evidence type="ECO:0000256" key="1">
    <source>
        <dbReference type="SAM" id="MobiDB-lite"/>
    </source>
</evidence>
<accession>A0A8J3Q3C9</accession>
<keyword evidence="3" id="KW-1185">Reference proteome</keyword>
<name>A0A8J3Q3C9_9ACTN</name>
<dbReference type="AlphaFoldDB" id="A0A8J3Q3C9"/>
<gene>
    <name evidence="2" type="ORF">Rhe02_11720</name>
</gene>
<proteinExistence type="predicted"/>
<dbReference type="Proteomes" id="UP000612899">
    <property type="component" value="Unassembled WGS sequence"/>
</dbReference>
<evidence type="ECO:0000313" key="2">
    <source>
        <dbReference type="EMBL" id="GIH03105.1"/>
    </source>
</evidence>